<dbReference type="EMBL" id="JBDODL010007040">
    <property type="protein sequence ID" value="MES1923590.1"/>
    <property type="molecule type" value="Genomic_DNA"/>
</dbReference>
<name>A0ABV2AVA5_9EUKA</name>
<proteinExistence type="predicted"/>
<feature type="non-terminal residue" evidence="1">
    <location>
        <position position="1"/>
    </location>
</feature>
<sequence length="143" mass="16823">NIILTDCNRTQFSQKLFVIMENRFLDRRNTVNPVVVLDEPSKETSFNHLINPLNAVSELDQKPILHHFSDNRNTLNQTVSPEEQNNFKQKIRSALTNNKIKIESEETINIYYNAINDKIVKAVEKIIFYSKRRLDQLKDYQNS</sequence>
<reference evidence="1 2" key="1">
    <citation type="journal article" date="2024" name="BMC Biol.">
        <title>Comparative genomics of Ascetosporea gives new insight into the evolutionary basis for animal parasitism in Rhizaria.</title>
        <authorList>
            <person name="Hiltunen Thoren M."/>
            <person name="Onut-Brannstrom I."/>
            <person name="Alfjorden A."/>
            <person name="Peckova H."/>
            <person name="Swords F."/>
            <person name="Hooper C."/>
            <person name="Holzer A.S."/>
            <person name="Bass D."/>
            <person name="Burki F."/>
        </authorList>
    </citation>
    <scope>NUCLEOTIDE SEQUENCE [LARGE SCALE GENOMIC DNA]</scope>
    <source>
        <strain evidence="1">20-A016</strain>
    </source>
</reference>
<organism evidence="1 2">
    <name type="scientific">Bonamia ostreae</name>
    <dbReference type="NCBI Taxonomy" id="126728"/>
    <lineage>
        <taxon>Eukaryota</taxon>
        <taxon>Sar</taxon>
        <taxon>Rhizaria</taxon>
        <taxon>Endomyxa</taxon>
        <taxon>Ascetosporea</taxon>
        <taxon>Haplosporida</taxon>
        <taxon>Bonamia</taxon>
    </lineage>
</organism>
<comment type="caution">
    <text evidence="1">The sequence shown here is derived from an EMBL/GenBank/DDBJ whole genome shotgun (WGS) entry which is preliminary data.</text>
</comment>
<protein>
    <submittedName>
        <fullName evidence="1">Uncharacterized protein</fullName>
    </submittedName>
</protein>
<keyword evidence="2" id="KW-1185">Reference proteome</keyword>
<evidence type="ECO:0000313" key="2">
    <source>
        <dbReference type="Proteomes" id="UP001439008"/>
    </source>
</evidence>
<evidence type="ECO:0000313" key="1">
    <source>
        <dbReference type="EMBL" id="MES1923590.1"/>
    </source>
</evidence>
<gene>
    <name evidence="1" type="ORF">MHBO_005188</name>
</gene>
<dbReference type="Proteomes" id="UP001439008">
    <property type="component" value="Unassembled WGS sequence"/>
</dbReference>
<accession>A0ABV2AVA5</accession>
<feature type="non-terminal residue" evidence="1">
    <location>
        <position position="143"/>
    </location>
</feature>